<accession>A0A6M3KAN7</accession>
<dbReference type="Gene3D" id="2.60.120.260">
    <property type="entry name" value="Galactose-binding domain-like"/>
    <property type="match status" value="1"/>
</dbReference>
<reference evidence="1" key="1">
    <citation type="submission" date="2020-03" db="EMBL/GenBank/DDBJ databases">
        <title>The deep terrestrial virosphere.</title>
        <authorList>
            <person name="Holmfeldt K."/>
            <person name="Nilsson E."/>
            <person name="Simone D."/>
            <person name="Lopez-Fernandez M."/>
            <person name="Wu X."/>
            <person name="de Brujin I."/>
            <person name="Lundin D."/>
            <person name="Andersson A."/>
            <person name="Bertilsson S."/>
            <person name="Dopson M."/>
        </authorList>
    </citation>
    <scope>NUCLEOTIDE SEQUENCE</scope>
    <source>
        <strain evidence="1">MM415A01024</strain>
    </source>
</reference>
<sequence length="683" mass="74394">MTEDFAWTAITAADNQPGSHNLTGGSGTFVLPLTSTITIACRVKANFAYDTGSNQNIWSWYVGANNYLTLYYDQTTDKFTLKWKDGGTSRTAESAAFTAGQVSGIWFDIAVALDLTTGDTTGVSLSVRSGAGAWSEVDTSWSGAADAKATQFPFFEIRGENGTEGAYSFNYCRVFLSKKCTAVEIAAGFKDIKEEEIFFPLDGCAIGWDRCNIRSYVTHLAPAKYCDRIGGFGMAELAVSLNNEGLVWIDDLYDTFSPQTGKYNGVSTEKFLQQRPLVWLDHWYGNVYELLFVGRITSSHFARFTSPTEVNDARFTAEDRMTELIDYESDVAKQYDSYVISAATQADSLVHNIVRIATQKTLYNYLANSGFENGTVANSWGVSGGTFTRQAGGLLGSYQGDLVGSAACTVAQTVTFTGTKKINVGDYFNFSTWLKSAGSCGNNIELAECASGGTTVDSTTSAYVIAGGEGWQRYNVTHTMTSATSDRLKVKVYKDEDVTLSLDEAWLIDDDAHHWRVLNNNDGASAVESADDADSATYDEIGFDCDAVTLALDWVVIPEYTSIGEHIRDLGVAALAEYIGFASCGTFTLRSYLKDGYADPATIATVTGAPQNVTAYPDPTRANHIIVRGVKIKEDTSARNIVNFKNTRMFEDGGHKINIEMANGDVFPDVATYGSEFWVDLNS</sequence>
<gene>
    <name evidence="1" type="ORF">MM415A01024_0005</name>
</gene>
<proteinExistence type="predicted"/>
<organism evidence="1">
    <name type="scientific">viral metagenome</name>
    <dbReference type="NCBI Taxonomy" id="1070528"/>
    <lineage>
        <taxon>unclassified sequences</taxon>
        <taxon>metagenomes</taxon>
        <taxon>organismal metagenomes</taxon>
    </lineage>
</organism>
<name>A0A6M3KAN7_9ZZZZ</name>
<dbReference type="EMBL" id="MT142350">
    <property type="protein sequence ID" value="QJA78711.1"/>
    <property type="molecule type" value="Genomic_DNA"/>
</dbReference>
<dbReference type="AlphaFoldDB" id="A0A6M3KAN7"/>
<protein>
    <submittedName>
        <fullName evidence="1">Uncharacterized protein</fullName>
    </submittedName>
</protein>
<evidence type="ECO:0000313" key="1">
    <source>
        <dbReference type="EMBL" id="QJA78711.1"/>
    </source>
</evidence>